<dbReference type="InterPro" id="IPR036661">
    <property type="entry name" value="Luciferase-like_sf"/>
</dbReference>
<reference evidence="6 7" key="1">
    <citation type="submission" date="2019-07" db="EMBL/GenBank/DDBJ databases">
        <title>Complete Genome Sequence and Methylome Analysis of Nocardia otitidis-caviarum NEB252.</title>
        <authorList>
            <person name="Fomenkov A."/>
            <person name="Anton B.P."/>
            <person name="Vincze T."/>
            <person name="Roberts R.J."/>
        </authorList>
    </citation>
    <scope>NUCLEOTIDE SEQUENCE [LARGE SCALE GENOMIC DNA]</scope>
    <source>
        <strain evidence="6 7">NEB252</strain>
    </source>
</reference>
<protein>
    <submittedName>
        <fullName evidence="6">LLM class flavin-dependent oxidoreductase</fullName>
    </submittedName>
</protein>
<evidence type="ECO:0000313" key="7">
    <source>
        <dbReference type="Proteomes" id="UP000317039"/>
    </source>
</evidence>
<dbReference type="InterPro" id="IPR011251">
    <property type="entry name" value="Luciferase-like_dom"/>
</dbReference>
<name>A0A516NQS2_9NOCA</name>
<keyword evidence="1" id="KW-0285">Flavoprotein</keyword>
<dbReference type="SUPFAM" id="SSF51679">
    <property type="entry name" value="Bacterial luciferase-like"/>
    <property type="match status" value="1"/>
</dbReference>
<dbReference type="GO" id="GO:0046306">
    <property type="term" value="P:alkanesulfonate catabolic process"/>
    <property type="evidence" value="ECO:0007669"/>
    <property type="project" value="TreeGrafter"/>
</dbReference>
<dbReference type="GeneID" id="80335329"/>
<dbReference type="InterPro" id="IPR050172">
    <property type="entry name" value="SsuD_RutA_monooxygenase"/>
</dbReference>
<keyword evidence="4" id="KW-0503">Monooxygenase</keyword>
<proteinExistence type="predicted"/>
<dbReference type="PANTHER" id="PTHR42847">
    <property type="entry name" value="ALKANESULFONATE MONOOXYGENASE"/>
    <property type="match status" value="1"/>
</dbReference>
<dbReference type="Pfam" id="PF00296">
    <property type="entry name" value="Bac_luciferase"/>
    <property type="match status" value="1"/>
</dbReference>
<evidence type="ECO:0000256" key="3">
    <source>
        <dbReference type="ARBA" id="ARBA00023002"/>
    </source>
</evidence>
<dbReference type="GO" id="GO:0008726">
    <property type="term" value="F:alkanesulfonate monooxygenase activity"/>
    <property type="evidence" value="ECO:0007669"/>
    <property type="project" value="TreeGrafter"/>
</dbReference>
<organism evidence="6 7">
    <name type="scientific">Nocardia otitidiscaviarum</name>
    <dbReference type="NCBI Taxonomy" id="1823"/>
    <lineage>
        <taxon>Bacteria</taxon>
        <taxon>Bacillati</taxon>
        <taxon>Actinomycetota</taxon>
        <taxon>Actinomycetes</taxon>
        <taxon>Mycobacteriales</taxon>
        <taxon>Nocardiaceae</taxon>
        <taxon>Nocardia</taxon>
    </lineage>
</organism>
<dbReference type="KEGG" id="nod:FOH10_23505"/>
<dbReference type="Proteomes" id="UP000317039">
    <property type="component" value="Chromosome"/>
</dbReference>
<dbReference type="EMBL" id="CP041695">
    <property type="protein sequence ID" value="QDP81239.1"/>
    <property type="molecule type" value="Genomic_DNA"/>
</dbReference>
<feature type="domain" description="Luciferase-like" evidence="5">
    <location>
        <begin position="23"/>
        <end position="337"/>
    </location>
</feature>
<evidence type="ECO:0000259" key="5">
    <source>
        <dbReference type="Pfam" id="PF00296"/>
    </source>
</evidence>
<evidence type="ECO:0000256" key="1">
    <source>
        <dbReference type="ARBA" id="ARBA00022630"/>
    </source>
</evidence>
<dbReference type="AlphaFoldDB" id="A0A516NQS2"/>
<evidence type="ECO:0000313" key="6">
    <source>
        <dbReference type="EMBL" id="QDP81239.1"/>
    </source>
</evidence>
<dbReference type="Gene3D" id="3.20.20.30">
    <property type="entry name" value="Luciferase-like domain"/>
    <property type="match status" value="1"/>
</dbReference>
<dbReference type="RefSeq" id="WP_143982353.1">
    <property type="nucleotide sequence ID" value="NZ_CP041695.1"/>
</dbReference>
<dbReference type="PANTHER" id="PTHR42847:SF4">
    <property type="entry name" value="ALKANESULFONATE MONOOXYGENASE-RELATED"/>
    <property type="match status" value="1"/>
</dbReference>
<gene>
    <name evidence="6" type="ORF">FOH10_23505</name>
</gene>
<evidence type="ECO:0000256" key="2">
    <source>
        <dbReference type="ARBA" id="ARBA00022643"/>
    </source>
</evidence>
<keyword evidence="2" id="KW-0288">FMN</keyword>
<sequence length="372" mass="41362">MNSDRMEFAPISAARNHDSGELRFHWCAPADSGQQSATEKYRVGELDFDGMVAFAQEADRLGVDSLLMGIAHYMPDPLPLIGALVRETRDVTFILAYRPGLLSPTLFTQVVNTISWMSDGRIALNLVAGISPVEQAYYGDFVAHDGRYARTQEFLQICHRFWNGESPLTHEGDHYAIREAELGLGYQGKGRPEIYLSGASEIAKETATMYADCWLRYGDTPEGIEAAARPVLDKGTRVGIRMHVLARATREQALADLAAMQENPDQAHRAWVEKFVAASDSEAVKTSFRLAAQADDDWLSPMIYSGFVPYRGGPALCVVGSYREVADYLYSYRAAGVGEFIFSGWPTRDEMRIFYTHVLPLIRERERGGGPA</sequence>
<keyword evidence="3" id="KW-0560">Oxidoreductase</keyword>
<accession>A0A516NQS2</accession>
<evidence type="ECO:0000256" key="4">
    <source>
        <dbReference type="ARBA" id="ARBA00023033"/>
    </source>
</evidence>